<accession>A0A7X0TTN5</accession>
<dbReference type="FunFam" id="3.40.50.300:FF:000006">
    <property type="entry name" value="DNA-binding transcriptional regulator NtrC"/>
    <property type="match status" value="1"/>
</dbReference>
<keyword evidence="9" id="KW-0804">Transcription</keyword>
<dbReference type="EMBL" id="JACHHU010000013">
    <property type="protein sequence ID" value="MBB6543328.1"/>
    <property type="molecule type" value="Genomic_DNA"/>
</dbReference>
<dbReference type="InterPro" id="IPR058031">
    <property type="entry name" value="AAA_lid_NorR"/>
</dbReference>
<keyword evidence="8" id="KW-0238">DNA-binding</keyword>
<dbReference type="GO" id="GO:0006355">
    <property type="term" value="P:regulation of DNA-templated transcription"/>
    <property type="evidence" value="ECO:0007669"/>
    <property type="project" value="InterPro"/>
</dbReference>
<dbReference type="InterPro" id="IPR013767">
    <property type="entry name" value="PAS_fold"/>
</dbReference>
<gene>
    <name evidence="13" type="ORF">HNQ55_001843</name>
</gene>
<dbReference type="Pfam" id="PF00989">
    <property type="entry name" value="PAS"/>
    <property type="match status" value="1"/>
</dbReference>
<dbReference type="Gene3D" id="3.30.450.20">
    <property type="entry name" value="PAS domain"/>
    <property type="match status" value="1"/>
</dbReference>
<dbReference type="InterPro" id="IPR030828">
    <property type="entry name" value="HTH_TyrR"/>
</dbReference>
<evidence type="ECO:0000256" key="7">
    <source>
        <dbReference type="ARBA" id="ARBA00023015"/>
    </source>
</evidence>
<evidence type="ECO:0000256" key="10">
    <source>
        <dbReference type="ARBA" id="ARBA00029500"/>
    </source>
</evidence>
<keyword evidence="5" id="KW-0058">Aromatic hydrocarbons catabolism</keyword>
<evidence type="ECO:0000256" key="2">
    <source>
        <dbReference type="ARBA" id="ARBA00022490"/>
    </source>
</evidence>
<dbReference type="PROSITE" id="PS00675">
    <property type="entry name" value="SIGMA54_INTERACT_1"/>
    <property type="match status" value="1"/>
</dbReference>
<dbReference type="Gene3D" id="3.40.50.300">
    <property type="entry name" value="P-loop containing nucleotide triphosphate hydrolases"/>
    <property type="match status" value="1"/>
</dbReference>
<feature type="domain" description="PAS" evidence="12">
    <location>
        <begin position="76"/>
        <end position="141"/>
    </location>
</feature>
<dbReference type="Pfam" id="PF25601">
    <property type="entry name" value="AAA_lid_14"/>
    <property type="match status" value="1"/>
</dbReference>
<dbReference type="InterPro" id="IPR027417">
    <property type="entry name" value="P-loop_NTPase"/>
</dbReference>
<dbReference type="AlphaFoldDB" id="A0A7X0TTN5"/>
<dbReference type="GO" id="GO:0005524">
    <property type="term" value="F:ATP binding"/>
    <property type="evidence" value="ECO:0007669"/>
    <property type="project" value="UniProtKB-KW"/>
</dbReference>
<comment type="caution">
    <text evidence="13">The sequence shown here is derived from an EMBL/GenBank/DDBJ whole genome shotgun (WGS) entry which is preliminary data.</text>
</comment>
<evidence type="ECO:0000256" key="8">
    <source>
        <dbReference type="ARBA" id="ARBA00023125"/>
    </source>
</evidence>
<dbReference type="RefSeq" id="WP_184424126.1">
    <property type="nucleotide sequence ID" value="NZ_AP027362.1"/>
</dbReference>
<dbReference type="PANTHER" id="PTHR32071">
    <property type="entry name" value="TRANSCRIPTIONAL REGULATORY PROTEIN"/>
    <property type="match status" value="1"/>
</dbReference>
<keyword evidence="14" id="KW-1185">Reference proteome</keyword>
<evidence type="ECO:0000256" key="5">
    <source>
        <dbReference type="ARBA" id="ARBA00022797"/>
    </source>
</evidence>
<dbReference type="Proteomes" id="UP000537141">
    <property type="component" value="Unassembled WGS sequence"/>
</dbReference>
<dbReference type="InterPro" id="IPR003593">
    <property type="entry name" value="AAA+_ATPase"/>
</dbReference>
<evidence type="ECO:0000256" key="4">
    <source>
        <dbReference type="ARBA" id="ARBA00022741"/>
    </source>
</evidence>
<dbReference type="NCBIfam" id="TIGR04381">
    <property type="entry name" value="HTH_TypR"/>
    <property type="match status" value="1"/>
</dbReference>
<dbReference type="InterPro" id="IPR009057">
    <property type="entry name" value="Homeodomain-like_sf"/>
</dbReference>
<comment type="subcellular location">
    <subcellularLocation>
        <location evidence="1">Cytoplasm</location>
    </subcellularLocation>
</comment>
<feature type="domain" description="Sigma-54 factor interaction" evidence="11">
    <location>
        <begin position="195"/>
        <end position="425"/>
    </location>
</feature>
<dbReference type="Pfam" id="PF18024">
    <property type="entry name" value="HTH_50"/>
    <property type="match status" value="1"/>
</dbReference>
<dbReference type="InterPro" id="IPR025944">
    <property type="entry name" value="Sigma_54_int_dom_CS"/>
</dbReference>
<evidence type="ECO:0000256" key="6">
    <source>
        <dbReference type="ARBA" id="ARBA00022840"/>
    </source>
</evidence>
<dbReference type="SUPFAM" id="SSF55785">
    <property type="entry name" value="PYP-like sensor domain (PAS domain)"/>
    <property type="match status" value="1"/>
</dbReference>
<dbReference type="InterPro" id="IPR025662">
    <property type="entry name" value="Sigma_54_int_dom_ATP-bd_1"/>
</dbReference>
<keyword evidence="3" id="KW-0678">Repressor</keyword>
<evidence type="ECO:0000313" key="14">
    <source>
        <dbReference type="Proteomes" id="UP000537141"/>
    </source>
</evidence>
<name>A0A7X0TTN5_9GAMM</name>
<dbReference type="Pfam" id="PF00158">
    <property type="entry name" value="Sigma54_activat"/>
    <property type="match status" value="1"/>
</dbReference>
<organism evidence="13 14">
    <name type="scientific">Thalassotalea piscium</name>
    <dbReference type="NCBI Taxonomy" id="1230533"/>
    <lineage>
        <taxon>Bacteria</taxon>
        <taxon>Pseudomonadati</taxon>
        <taxon>Pseudomonadota</taxon>
        <taxon>Gammaproteobacteria</taxon>
        <taxon>Alteromonadales</taxon>
        <taxon>Colwelliaceae</taxon>
        <taxon>Thalassotalea</taxon>
    </lineage>
</organism>
<protein>
    <recommendedName>
        <fullName evidence="10">HTH-type transcriptional regulatory protein TyrR</fullName>
    </recommendedName>
</protein>
<dbReference type="SUPFAM" id="SSF52540">
    <property type="entry name" value="P-loop containing nucleoside triphosphate hydrolases"/>
    <property type="match status" value="1"/>
</dbReference>
<keyword evidence="4" id="KW-0547">Nucleotide-binding</keyword>
<sequence length="507" mass="56718">MKVEIKSSDRIGMSQEILAVFAEKSWNVKAIEVQRHLTFVYIDSETLDISEIAESLCHIVGVKGCKKIDLMPSELRENHLHTLLARVPDPIIDLDGNGKILALNRAASELFSPNNETIVGKLITQLADISLKNLYKPSEHSLSIKVFDDDFIADISPVMVNKKIKGAVLTLRSINKLGRQLSVIQSAVEQGIDNILGDSEIIKLVISQTLRFADLDLPVLIAGETGTGKELIARALHQSSKRKSSPFLSINCASLPEQLLESELFGYESGAFTGASKAGKPGLFELASGGTVFLDEIAEMSIYLQAKLLRFLQDYRFRRVGGTKEIIADIKIVSASHQNFSQLIEQKKFREDLYYRLNVLRLELPSLAKRIEDIPILVTHFVNNAATHVNQIVPKVTDGAMSALKSYHWPGNIRQLENTIFRLVALNNNLEITATDVSAILYDQEGSETVKKLHKEEFKDWASAQAAFEKQLLRELYPLYPTTRKLAQRLNVSHNKIAMKLRTYNIV</sequence>
<keyword evidence="7" id="KW-0805">Transcription regulation</keyword>
<evidence type="ECO:0000256" key="3">
    <source>
        <dbReference type="ARBA" id="ARBA00022491"/>
    </source>
</evidence>
<dbReference type="SMART" id="SM00382">
    <property type="entry name" value="AAA"/>
    <property type="match status" value="1"/>
</dbReference>
<dbReference type="PROSITE" id="PS50045">
    <property type="entry name" value="SIGMA54_INTERACT_4"/>
    <property type="match status" value="1"/>
</dbReference>
<dbReference type="GO" id="GO:0005737">
    <property type="term" value="C:cytoplasm"/>
    <property type="evidence" value="ECO:0007669"/>
    <property type="project" value="UniProtKB-SubCell"/>
</dbReference>
<dbReference type="GO" id="GO:0003677">
    <property type="term" value="F:DNA binding"/>
    <property type="evidence" value="ECO:0007669"/>
    <property type="project" value="UniProtKB-KW"/>
</dbReference>
<dbReference type="InterPro" id="IPR002078">
    <property type="entry name" value="Sigma_54_int"/>
</dbReference>
<dbReference type="PANTHER" id="PTHR32071:SF3">
    <property type="entry name" value="HTH-TYPE TRANSCRIPTIONAL REGULATORY PROTEIN TYRR"/>
    <property type="match status" value="1"/>
</dbReference>
<dbReference type="Gene3D" id="1.10.8.60">
    <property type="match status" value="1"/>
</dbReference>
<evidence type="ECO:0000259" key="12">
    <source>
        <dbReference type="PROSITE" id="PS50112"/>
    </source>
</evidence>
<dbReference type="InterPro" id="IPR025943">
    <property type="entry name" value="Sigma_54_int_dom_ATP-bd_2"/>
</dbReference>
<dbReference type="SUPFAM" id="SSF46689">
    <property type="entry name" value="Homeodomain-like"/>
    <property type="match status" value="1"/>
</dbReference>
<keyword evidence="6" id="KW-0067">ATP-binding</keyword>
<keyword evidence="2" id="KW-0963">Cytoplasm</keyword>
<dbReference type="CDD" id="cd00009">
    <property type="entry name" value="AAA"/>
    <property type="match status" value="1"/>
</dbReference>
<dbReference type="Gene3D" id="1.10.10.60">
    <property type="entry name" value="Homeodomain-like"/>
    <property type="match status" value="1"/>
</dbReference>
<dbReference type="PROSITE" id="PS50112">
    <property type="entry name" value="PAS"/>
    <property type="match status" value="1"/>
</dbReference>
<dbReference type="InterPro" id="IPR035965">
    <property type="entry name" value="PAS-like_dom_sf"/>
</dbReference>
<evidence type="ECO:0000259" key="11">
    <source>
        <dbReference type="PROSITE" id="PS50045"/>
    </source>
</evidence>
<dbReference type="PROSITE" id="PS00676">
    <property type="entry name" value="SIGMA54_INTERACT_2"/>
    <property type="match status" value="1"/>
</dbReference>
<dbReference type="PROSITE" id="PS00688">
    <property type="entry name" value="SIGMA54_INTERACT_3"/>
    <property type="match status" value="1"/>
</dbReference>
<dbReference type="Gene3D" id="3.30.70.260">
    <property type="match status" value="1"/>
</dbReference>
<reference evidence="13 14" key="1">
    <citation type="submission" date="2020-08" db="EMBL/GenBank/DDBJ databases">
        <title>Genomic Encyclopedia of Type Strains, Phase IV (KMG-IV): sequencing the most valuable type-strain genomes for metagenomic binning, comparative biology and taxonomic classification.</title>
        <authorList>
            <person name="Goeker M."/>
        </authorList>
    </citation>
    <scope>NUCLEOTIDE SEQUENCE [LARGE SCALE GENOMIC DNA]</scope>
    <source>
        <strain evidence="13 14">DSM 26287</strain>
    </source>
</reference>
<proteinExistence type="predicted"/>
<evidence type="ECO:0000256" key="9">
    <source>
        <dbReference type="ARBA" id="ARBA00023163"/>
    </source>
</evidence>
<dbReference type="InterPro" id="IPR000014">
    <property type="entry name" value="PAS"/>
</dbReference>
<evidence type="ECO:0000313" key="13">
    <source>
        <dbReference type="EMBL" id="MBB6543328.1"/>
    </source>
</evidence>
<evidence type="ECO:0000256" key="1">
    <source>
        <dbReference type="ARBA" id="ARBA00004496"/>
    </source>
</evidence>